<evidence type="ECO:0000256" key="4">
    <source>
        <dbReference type="ARBA" id="ARBA00022705"/>
    </source>
</evidence>
<dbReference type="InterPro" id="IPR008921">
    <property type="entry name" value="DNA_pol3_clamp-load_cplx_C"/>
</dbReference>
<evidence type="ECO:0000256" key="1">
    <source>
        <dbReference type="ARBA" id="ARBA00012417"/>
    </source>
</evidence>
<dbReference type="SUPFAM" id="SSF52540">
    <property type="entry name" value="P-loop containing nucleoside triphosphate hydrolases"/>
    <property type="match status" value="1"/>
</dbReference>
<dbReference type="RefSeq" id="WP_187761407.1">
    <property type="nucleotide sequence ID" value="NZ_CP061038.1"/>
</dbReference>
<evidence type="ECO:0000256" key="7">
    <source>
        <dbReference type="ARBA" id="ARBA00049244"/>
    </source>
</evidence>
<proteinExistence type="inferred from homology"/>
<dbReference type="InterPro" id="IPR005790">
    <property type="entry name" value="DNA_polIII_delta"/>
</dbReference>
<evidence type="ECO:0000313" key="9">
    <source>
        <dbReference type="Proteomes" id="UP000516148"/>
    </source>
</evidence>
<dbReference type="InterPro" id="IPR027417">
    <property type="entry name" value="P-loop_NTPase"/>
</dbReference>
<dbReference type="NCBIfam" id="TIGR01128">
    <property type="entry name" value="holA"/>
    <property type="match status" value="1"/>
</dbReference>
<reference evidence="8 9" key="1">
    <citation type="submission" date="2020-09" db="EMBL/GenBank/DDBJ databases">
        <title>Sphingomonas sp., a new species isolated from pork steak.</title>
        <authorList>
            <person name="Heidler von Heilborn D."/>
        </authorList>
    </citation>
    <scope>NUCLEOTIDE SEQUENCE [LARGE SCALE GENOMIC DNA]</scope>
    <source>
        <strain evidence="9">S8-3T</strain>
    </source>
</reference>
<dbReference type="EMBL" id="CP061038">
    <property type="protein sequence ID" value="QNQ09084.1"/>
    <property type="molecule type" value="Genomic_DNA"/>
</dbReference>
<protein>
    <recommendedName>
        <fullName evidence="1">DNA-directed DNA polymerase</fullName>
        <ecNumber evidence="1">2.7.7.7</ecNumber>
    </recommendedName>
</protein>
<accession>A0A7H0LHD1</accession>
<dbReference type="AlphaFoldDB" id="A0A7H0LHD1"/>
<dbReference type="Gene3D" id="1.20.272.10">
    <property type="match status" value="1"/>
</dbReference>
<name>A0A7H0LHD1_9SPHN</name>
<evidence type="ECO:0000256" key="3">
    <source>
        <dbReference type="ARBA" id="ARBA00022695"/>
    </source>
</evidence>
<evidence type="ECO:0000256" key="6">
    <source>
        <dbReference type="ARBA" id="ARBA00034754"/>
    </source>
</evidence>
<sequence length="337" mass="35492">MKANANQLRGAIDAANPDIRLYLFHGPDEAGAQEWALRLARAMGPEAERVDIEPSTLKSNPGRLADEAASMSLFGGARHIRITGAGEECLEAATLLLDGERAGNPVVAIAPSLKSSAKLVKLALASPRAMAFACYVPEGADAEKLAVTIAREQGLRTTGDTAMRLATASGGDRSVMTRELEKIALYLDAAPDRPREIDDAALDAIGADLGDAEMGRAIDAAIDGQPGTLGTELARLDEAGVSPIPVLRQLARRLMTLAELRAQVDAGAGVAQVSEGVFFREKAITARALRHWRSDRIAAAIDRIRLAERGMMGSASAGTVLAQSAILAVARMAARQR</sequence>
<comment type="catalytic activity">
    <reaction evidence="7">
        <text>DNA(n) + a 2'-deoxyribonucleoside 5'-triphosphate = DNA(n+1) + diphosphate</text>
        <dbReference type="Rhea" id="RHEA:22508"/>
        <dbReference type="Rhea" id="RHEA-COMP:17339"/>
        <dbReference type="Rhea" id="RHEA-COMP:17340"/>
        <dbReference type="ChEBI" id="CHEBI:33019"/>
        <dbReference type="ChEBI" id="CHEBI:61560"/>
        <dbReference type="ChEBI" id="CHEBI:173112"/>
        <dbReference type="EC" id="2.7.7.7"/>
    </reaction>
</comment>
<dbReference type="GO" id="GO:0003887">
    <property type="term" value="F:DNA-directed DNA polymerase activity"/>
    <property type="evidence" value="ECO:0007669"/>
    <property type="project" value="UniProtKB-KW"/>
</dbReference>
<comment type="similarity">
    <text evidence="6">Belongs to the DNA polymerase HolA subunit family.</text>
</comment>
<dbReference type="PANTHER" id="PTHR34388:SF1">
    <property type="entry name" value="DNA POLYMERASE III SUBUNIT DELTA"/>
    <property type="match status" value="1"/>
</dbReference>
<gene>
    <name evidence="8" type="ORF">H3Z74_20740</name>
</gene>
<keyword evidence="9" id="KW-1185">Reference proteome</keyword>
<dbReference type="GO" id="GO:0006261">
    <property type="term" value="P:DNA-templated DNA replication"/>
    <property type="evidence" value="ECO:0007669"/>
    <property type="project" value="TreeGrafter"/>
</dbReference>
<evidence type="ECO:0000256" key="2">
    <source>
        <dbReference type="ARBA" id="ARBA00022679"/>
    </source>
</evidence>
<dbReference type="Proteomes" id="UP000516148">
    <property type="component" value="Chromosome"/>
</dbReference>
<keyword evidence="2" id="KW-0808">Transferase</keyword>
<keyword evidence="5" id="KW-0239">DNA-directed DNA polymerase</keyword>
<dbReference type="EC" id="2.7.7.7" evidence="1"/>
<dbReference type="SUPFAM" id="SSF48019">
    <property type="entry name" value="post-AAA+ oligomerization domain-like"/>
    <property type="match status" value="1"/>
</dbReference>
<organism evidence="8 9">
    <name type="scientific">Sphingomonas alpina</name>
    <dbReference type="NCBI Taxonomy" id="653931"/>
    <lineage>
        <taxon>Bacteria</taxon>
        <taxon>Pseudomonadati</taxon>
        <taxon>Pseudomonadota</taxon>
        <taxon>Alphaproteobacteria</taxon>
        <taxon>Sphingomonadales</taxon>
        <taxon>Sphingomonadaceae</taxon>
        <taxon>Sphingomonas</taxon>
    </lineage>
</organism>
<keyword evidence="4" id="KW-0235">DNA replication</keyword>
<evidence type="ECO:0000256" key="5">
    <source>
        <dbReference type="ARBA" id="ARBA00022932"/>
    </source>
</evidence>
<dbReference type="GO" id="GO:0009360">
    <property type="term" value="C:DNA polymerase III complex"/>
    <property type="evidence" value="ECO:0007669"/>
    <property type="project" value="TreeGrafter"/>
</dbReference>
<evidence type="ECO:0000313" key="8">
    <source>
        <dbReference type="EMBL" id="QNQ09084.1"/>
    </source>
</evidence>
<keyword evidence="3" id="KW-0548">Nucleotidyltransferase</keyword>
<dbReference type="KEGG" id="spap:H3Z74_20740"/>
<dbReference type="GO" id="GO:0003677">
    <property type="term" value="F:DNA binding"/>
    <property type="evidence" value="ECO:0007669"/>
    <property type="project" value="InterPro"/>
</dbReference>
<dbReference type="PANTHER" id="PTHR34388">
    <property type="entry name" value="DNA POLYMERASE III SUBUNIT DELTA"/>
    <property type="match status" value="1"/>
</dbReference>